<name>A0A8S5U3F3_9CAUD</name>
<dbReference type="Gene3D" id="2.40.10.270">
    <property type="entry name" value="Bacteriophage SPP1 head-tail adaptor protein"/>
    <property type="match status" value="1"/>
</dbReference>
<dbReference type="EMBL" id="BK016000">
    <property type="protein sequence ID" value="DAF88978.1"/>
    <property type="molecule type" value="Genomic_DNA"/>
</dbReference>
<protein>
    <submittedName>
        <fullName evidence="1">Putative head tail adaptor</fullName>
    </submittedName>
</protein>
<dbReference type="Pfam" id="PF05521">
    <property type="entry name" value="Phage_HCP"/>
    <property type="match status" value="1"/>
</dbReference>
<organism evidence="1">
    <name type="scientific">Siphoviridae sp. ctSA812</name>
    <dbReference type="NCBI Taxonomy" id="2825508"/>
    <lineage>
        <taxon>Viruses</taxon>
        <taxon>Duplodnaviria</taxon>
        <taxon>Heunggongvirae</taxon>
        <taxon>Uroviricota</taxon>
        <taxon>Caudoviricetes</taxon>
    </lineage>
</organism>
<proteinExistence type="predicted"/>
<accession>A0A8S5U3F3</accession>
<reference evidence="1" key="1">
    <citation type="journal article" date="2021" name="Proc. Natl. Acad. Sci. U.S.A.">
        <title>A Catalog of Tens of Thousands of Viruses from Human Metagenomes Reveals Hidden Associations with Chronic Diseases.</title>
        <authorList>
            <person name="Tisza M.J."/>
            <person name="Buck C.B."/>
        </authorList>
    </citation>
    <scope>NUCLEOTIDE SEQUENCE</scope>
    <source>
        <strain evidence="1">CtSA812</strain>
    </source>
</reference>
<dbReference type="NCBIfam" id="TIGR01563">
    <property type="entry name" value="gp16_SPP1"/>
    <property type="match status" value="1"/>
</dbReference>
<dbReference type="InterPro" id="IPR038666">
    <property type="entry name" value="SSP1_head-tail_sf"/>
</dbReference>
<dbReference type="InterPro" id="IPR008767">
    <property type="entry name" value="Phage_SPP1_head-tail_adaptor"/>
</dbReference>
<sequence length="117" mass="12879">MNIAAMRVRVTFQVNAVIVDKYGNHKNGWADYFSCWATAGSNNAVSGTGTGSESTGVVIRSEESLSFTCRWCSELAAVESTKYRIVCEGKTYNIIYVNPMGFKHNSIKFSCELEGQS</sequence>
<evidence type="ECO:0000313" key="1">
    <source>
        <dbReference type="EMBL" id="DAF88978.1"/>
    </source>
</evidence>